<protein>
    <submittedName>
        <fullName evidence="1">Uncharacterized protein</fullName>
    </submittedName>
</protein>
<organism evidence="1 2">
    <name type="scientific">Austropuccinia psidii MF-1</name>
    <dbReference type="NCBI Taxonomy" id="1389203"/>
    <lineage>
        <taxon>Eukaryota</taxon>
        <taxon>Fungi</taxon>
        <taxon>Dikarya</taxon>
        <taxon>Basidiomycota</taxon>
        <taxon>Pucciniomycotina</taxon>
        <taxon>Pucciniomycetes</taxon>
        <taxon>Pucciniales</taxon>
        <taxon>Sphaerophragmiaceae</taxon>
        <taxon>Austropuccinia</taxon>
    </lineage>
</organism>
<reference evidence="1" key="1">
    <citation type="submission" date="2021-03" db="EMBL/GenBank/DDBJ databases">
        <title>Draft genome sequence of rust myrtle Austropuccinia psidii MF-1, a brazilian biotype.</title>
        <authorList>
            <person name="Quecine M.C."/>
            <person name="Pachon D.M.R."/>
            <person name="Bonatelli M.L."/>
            <person name="Correr F.H."/>
            <person name="Franceschini L.M."/>
            <person name="Leite T.F."/>
            <person name="Margarido G.R.A."/>
            <person name="Almeida C.A."/>
            <person name="Ferrarezi J.A."/>
            <person name="Labate C.A."/>
        </authorList>
    </citation>
    <scope>NUCLEOTIDE SEQUENCE</scope>
    <source>
        <strain evidence="1">MF-1</strain>
    </source>
</reference>
<dbReference type="EMBL" id="AVOT02058702">
    <property type="protein sequence ID" value="MBW0552523.1"/>
    <property type="molecule type" value="Genomic_DNA"/>
</dbReference>
<gene>
    <name evidence="1" type="ORF">O181_092238</name>
</gene>
<sequence length="120" mass="14017">MASQQTNQSNTELLPSTSISETCTRKIPIKHKQSWLWVYFQCLNDAYVEFQVFDSFGKAFKKNIKPDLTESTKGMLDHLTGFYQMHNPNKRPEIAFGALDKYMDNPWPKNGSIRDFLSFW</sequence>
<evidence type="ECO:0000313" key="1">
    <source>
        <dbReference type="EMBL" id="MBW0552523.1"/>
    </source>
</evidence>
<name>A0A9Q3IYW2_9BASI</name>
<dbReference type="AlphaFoldDB" id="A0A9Q3IYW2"/>
<keyword evidence="2" id="KW-1185">Reference proteome</keyword>
<comment type="caution">
    <text evidence="1">The sequence shown here is derived from an EMBL/GenBank/DDBJ whole genome shotgun (WGS) entry which is preliminary data.</text>
</comment>
<proteinExistence type="predicted"/>
<evidence type="ECO:0000313" key="2">
    <source>
        <dbReference type="Proteomes" id="UP000765509"/>
    </source>
</evidence>
<accession>A0A9Q3IYW2</accession>
<dbReference type="Proteomes" id="UP000765509">
    <property type="component" value="Unassembled WGS sequence"/>
</dbReference>